<dbReference type="Gene3D" id="3.30.70.1220">
    <property type="entry name" value="TFB5-like"/>
    <property type="match status" value="1"/>
</dbReference>
<evidence type="ECO:0000256" key="9">
    <source>
        <dbReference type="RuleBase" id="RU368032"/>
    </source>
</evidence>
<keyword evidence="4 9" id="KW-0227">DNA damage</keyword>
<dbReference type="FunFam" id="3.30.70.1220:FF:000002">
    <property type="entry name" value="RNA polymerase II transcription factor B subunit 5"/>
    <property type="match status" value="1"/>
</dbReference>
<dbReference type="PANTHER" id="PTHR28580:SF1">
    <property type="entry name" value="GENERAL TRANSCRIPTION FACTOR IIH SUBUNIT 5"/>
    <property type="match status" value="1"/>
</dbReference>
<evidence type="ECO:0000313" key="10">
    <source>
        <dbReference type="EMBL" id="KAK1754502.1"/>
    </source>
</evidence>
<evidence type="ECO:0000256" key="4">
    <source>
        <dbReference type="ARBA" id="ARBA00022763"/>
    </source>
</evidence>
<dbReference type="PANTHER" id="PTHR28580">
    <property type="entry name" value="GENERAL TRANSCRIPTION FACTOR IIH SUBUNIT 5"/>
    <property type="match status" value="1"/>
</dbReference>
<accession>A0AAJ0BAK1</accession>
<evidence type="ECO:0000256" key="2">
    <source>
        <dbReference type="ARBA" id="ARBA00004123"/>
    </source>
</evidence>
<evidence type="ECO:0000256" key="7">
    <source>
        <dbReference type="ARBA" id="ARBA00023204"/>
    </source>
</evidence>
<comment type="function">
    <text evidence="9">In NER, TFIIH acts by opening DNA around the lesion to allow the excision of the damaged oligonucleotide and its replacement by a new DNA fragment. In transcription, TFIIH has an essential role in transcription initiation. When the pre-initiation complex (PIC) has been established, TFIIH is required for promoter opening and promoter escape.</text>
</comment>
<evidence type="ECO:0000256" key="8">
    <source>
        <dbReference type="ARBA" id="ARBA00023242"/>
    </source>
</evidence>
<name>A0AAJ0BAK1_9PEZI</name>
<organism evidence="10 11">
    <name type="scientific">Echria macrotheca</name>
    <dbReference type="NCBI Taxonomy" id="438768"/>
    <lineage>
        <taxon>Eukaryota</taxon>
        <taxon>Fungi</taxon>
        <taxon>Dikarya</taxon>
        <taxon>Ascomycota</taxon>
        <taxon>Pezizomycotina</taxon>
        <taxon>Sordariomycetes</taxon>
        <taxon>Sordariomycetidae</taxon>
        <taxon>Sordariales</taxon>
        <taxon>Schizotheciaceae</taxon>
        <taxon>Echria</taxon>
    </lineage>
</organism>
<keyword evidence="5 9" id="KW-0805">Transcription regulation</keyword>
<gene>
    <name evidence="10" type="ORF">QBC47DRAFT_402918</name>
</gene>
<proteinExistence type="inferred from homology"/>
<dbReference type="AlphaFoldDB" id="A0AAJ0BAK1"/>
<evidence type="ECO:0000256" key="3">
    <source>
        <dbReference type="ARBA" id="ARBA00007470"/>
    </source>
</evidence>
<comment type="subunit">
    <text evidence="9">Component of the 7-subunit TFIIH core complex.</text>
</comment>
<dbReference type="SUPFAM" id="SSF142897">
    <property type="entry name" value="TFB5-like"/>
    <property type="match status" value="1"/>
</dbReference>
<keyword evidence="11" id="KW-1185">Reference proteome</keyword>
<dbReference type="EMBL" id="MU839835">
    <property type="protein sequence ID" value="KAK1754502.1"/>
    <property type="molecule type" value="Genomic_DNA"/>
</dbReference>
<dbReference type="GO" id="GO:0005675">
    <property type="term" value="C:transcription factor TFIIH holo complex"/>
    <property type="evidence" value="ECO:0007669"/>
    <property type="project" value="TreeGrafter"/>
</dbReference>
<keyword evidence="6 9" id="KW-0804">Transcription</keyword>
<keyword evidence="8 9" id="KW-0539">Nucleus</keyword>
<dbReference type="GO" id="GO:0006294">
    <property type="term" value="P:nucleotide-excision repair, preincision complex assembly"/>
    <property type="evidence" value="ECO:0007669"/>
    <property type="project" value="TreeGrafter"/>
</dbReference>
<evidence type="ECO:0000256" key="5">
    <source>
        <dbReference type="ARBA" id="ARBA00023015"/>
    </source>
</evidence>
<dbReference type="Proteomes" id="UP001239445">
    <property type="component" value="Unassembled WGS sequence"/>
</dbReference>
<reference evidence="10" key="1">
    <citation type="submission" date="2023-06" db="EMBL/GenBank/DDBJ databases">
        <title>Genome-scale phylogeny and comparative genomics of the fungal order Sordariales.</title>
        <authorList>
            <consortium name="Lawrence Berkeley National Laboratory"/>
            <person name="Hensen N."/>
            <person name="Bonometti L."/>
            <person name="Westerberg I."/>
            <person name="Brannstrom I.O."/>
            <person name="Guillou S."/>
            <person name="Cros-Aarteil S."/>
            <person name="Calhoun S."/>
            <person name="Haridas S."/>
            <person name="Kuo A."/>
            <person name="Mondo S."/>
            <person name="Pangilinan J."/>
            <person name="Riley R."/>
            <person name="Labutti K."/>
            <person name="Andreopoulos B."/>
            <person name="Lipzen A."/>
            <person name="Chen C."/>
            <person name="Yanf M."/>
            <person name="Daum C."/>
            <person name="Ng V."/>
            <person name="Clum A."/>
            <person name="Steindorff A."/>
            <person name="Ohm R."/>
            <person name="Martin F."/>
            <person name="Silar P."/>
            <person name="Natvig D."/>
            <person name="Lalanne C."/>
            <person name="Gautier V."/>
            <person name="Ament-Velasquez S.L."/>
            <person name="Kruys A."/>
            <person name="Hutchinson M.I."/>
            <person name="Powell A.J."/>
            <person name="Barry K."/>
            <person name="Miller A.N."/>
            <person name="Grigoriev I.V."/>
            <person name="Debuchy R."/>
            <person name="Gladieux P."/>
            <person name="Thoren M.H."/>
            <person name="Johannesson H."/>
        </authorList>
    </citation>
    <scope>NUCLEOTIDE SEQUENCE</scope>
    <source>
        <strain evidence="10">PSN4</strain>
    </source>
</reference>
<dbReference type="InterPro" id="IPR035935">
    <property type="entry name" value="TFB5-like_sf"/>
</dbReference>
<protein>
    <recommendedName>
        <fullName evidence="9">General transcription and DNA repair factor IIH subunit TFB5</fullName>
    </recommendedName>
</protein>
<dbReference type="Pfam" id="PF06331">
    <property type="entry name" value="Tfb5"/>
    <property type="match status" value="1"/>
</dbReference>
<dbReference type="GO" id="GO:0000439">
    <property type="term" value="C:transcription factor TFIIH core complex"/>
    <property type="evidence" value="ECO:0007669"/>
    <property type="project" value="UniProtKB-UniRule"/>
</dbReference>
<dbReference type="SMART" id="SM01395">
    <property type="entry name" value="Tbf5"/>
    <property type="match status" value="1"/>
</dbReference>
<comment type="similarity">
    <text evidence="3 9">Belongs to the TFB5 family.</text>
</comment>
<comment type="caution">
    <text evidence="10">The sequence shown here is derived from an EMBL/GenBank/DDBJ whole genome shotgun (WGS) entry which is preliminary data.</text>
</comment>
<evidence type="ECO:0000313" key="11">
    <source>
        <dbReference type="Proteomes" id="UP001239445"/>
    </source>
</evidence>
<sequence length="72" mass="7979">MVRAIRGVLVTVEPAIKSLILHIDSGTNDIIIEDLDETHLLIKESMLPVLKKKLDERLKSTTVVPDSLSDSD</sequence>
<comment type="subcellular location">
    <subcellularLocation>
        <location evidence="2 9">Nucleus</location>
    </subcellularLocation>
</comment>
<evidence type="ECO:0000256" key="1">
    <source>
        <dbReference type="ARBA" id="ARBA00002817"/>
    </source>
</evidence>
<keyword evidence="7 9" id="KW-0234">DNA repair</keyword>
<evidence type="ECO:0000256" key="6">
    <source>
        <dbReference type="ARBA" id="ARBA00023163"/>
    </source>
</evidence>
<dbReference type="GO" id="GO:0006367">
    <property type="term" value="P:transcription initiation at RNA polymerase II promoter"/>
    <property type="evidence" value="ECO:0007669"/>
    <property type="project" value="UniProtKB-UniRule"/>
</dbReference>
<comment type="function">
    <text evidence="1">Component of the general transcription and DNA repair factor IIH (TFIIH) core complex, which is involved in general and transcription-coupled nucleotide excision repair (NER) of damaged DNA and, when complexed to TFIIK, in RNA transcription by RNA polymerase II. In NER, TFIIH acts by opening DNA around the lesion to allow the excision of the damaged oligonucleotide and its replacement by a new DNA fragment. In transcription, TFIIH has an essential role in transcription initiation. When the pre-initiation complex (PIC) has been established, TFIIH is required for promoter opening and promoter escape. Phosphorylation of the C-terminal tail (CTD) of the largest subunit of RNA polymerase II by the kinase module TFIIK controls the initiation of transcription.</text>
</comment>
<dbReference type="InterPro" id="IPR009400">
    <property type="entry name" value="TFIIH_TTDA/Tfb5"/>
</dbReference>